<organism evidence="2 3">
    <name type="scientific">Trapa incisa</name>
    <dbReference type="NCBI Taxonomy" id="236973"/>
    <lineage>
        <taxon>Eukaryota</taxon>
        <taxon>Viridiplantae</taxon>
        <taxon>Streptophyta</taxon>
        <taxon>Embryophyta</taxon>
        <taxon>Tracheophyta</taxon>
        <taxon>Spermatophyta</taxon>
        <taxon>Magnoliopsida</taxon>
        <taxon>eudicotyledons</taxon>
        <taxon>Gunneridae</taxon>
        <taxon>Pentapetalae</taxon>
        <taxon>rosids</taxon>
        <taxon>malvids</taxon>
        <taxon>Myrtales</taxon>
        <taxon>Lythraceae</taxon>
        <taxon>Trapa</taxon>
    </lineage>
</organism>
<protein>
    <submittedName>
        <fullName evidence="2">Uncharacterized protein</fullName>
    </submittedName>
</protein>
<proteinExistence type="predicted"/>
<sequence>MQNPSRTGRIREDRRLKAESDFVLVEEHVGNALVDGESSEGLRADESAISILEMELYESLMEEHGGFRRLQKLRSAHELGVVPECLPVDLVEHVHEEIMVAFVGLLDGLLGQDGQLEAISDPLDVAGRQPGDGKSSRRSISRIQRPSPRCPRRAQCPRGRSNLLDPIESLPSGCRSSLLRYQGDVHFMQGGTFMDEESVSVKYIESGQIPLHFDGTTEVLVDTWPARTAWSIDNLLLNYGEKDLRISQRSAIAFFMTRIFLELKQAKSWEEVEPVDFGLSILPFHFLLASVAPVAEDAKTSTNLPDNGEVVYTAPLSLSSLSRLHHSPPHPPTDNSPQ</sequence>
<dbReference type="EMBL" id="JAXIOK010000023">
    <property type="protein sequence ID" value="KAK4742089.1"/>
    <property type="molecule type" value="Genomic_DNA"/>
</dbReference>
<feature type="region of interest" description="Disordered" evidence="1">
    <location>
        <begin position="123"/>
        <end position="158"/>
    </location>
</feature>
<evidence type="ECO:0000313" key="2">
    <source>
        <dbReference type="EMBL" id="KAK4742089.1"/>
    </source>
</evidence>
<keyword evidence="3" id="KW-1185">Reference proteome</keyword>
<accession>A0AAN7JFY5</accession>
<evidence type="ECO:0000256" key="1">
    <source>
        <dbReference type="SAM" id="MobiDB-lite"/>
    </source>
</evidence>
<dbReference type="AlphaFoldDB" id="A0AAN7JFY5"/>
<comment type="caution">
    <text evidence="2">The sequence shown here is derived from an EMBL/GenBank/DDBJ whole genome shotgun (WGS) entry which is preliminary data.</text>
</comment>
<gene>
    <name evidence="2" type="ORF">SAY87_000090</name>
</gene>
<name>A0AAN7JFY5_9MYRT</name>
<reference evidence="2 3" key="1">
    <citation type="journal article" date="2023" name="Hortic Res">
        <title>Pangenome of water caltrop reveals structural variations and asymmetric subgenome divergence after allopolyploidization.</title>
        <authorList>
            <person name="Zhang X."/>
            <person name="Chen Y."/>
            <person name="Wang L."/>
            <person name="Yuan Y."/>
            <person name="Fang M."/>
            <person name="Shi L."/>
            <person name="Lu R."/>
            <person name="Comes H.P."/>
            <person name="Ma Y."/>
            <person name="Chen Y."/>
            <person name="Huang G."/>
            <person name="Zhou Y."/>
            <person name="Zheng Z."/>
            <person name="Qiu Y."/>
        </authorList>
    </citation>
    <scope>NUCLEOTIDE SEQUENCE [LARGE SCALE GENOMIC DNA]</scope>
    <source>
        <tissue evidence="2">Roots</tissue>
    </source>
</reference>
<dbReference type="Proteomes" id="UP001345219">
    <property type="component" value="Chromosome 1"/>
</dbReference>
<evidence type="ECO:0000313" key="3">
    <source>
        <dbReference type="Proteomes" id="UP001345219"/>
    </source>
</evidence>